<proteinExistence type="inferred from homology"/>
<comment type="similarity">
    <text evidence="7">Belongs to the TRAP transporter large permease family.</text>
</comment>
<evidence type="ECO:0000256" key="4">
    <source>
        <dbReference type="ARBA" id="ARBA00022692"/>
    </source>
</evidence>
<evidence type="ECO:0000313" key="12">
    <source>
        <dbReference type="Proteomes" id="UP000092594"/>
    </source>
</evidence>
<comment type="caution">
    <text evidence="9">The sequence shown here is derived from an EMBL/GenBank/DDBJ whole genome shotgun (WGS) entry which is preliminary data.</text>
</comment>
<dbReference type="InterPro" id="IPR004681">
    <property type="entry name" value="TRAP_DctM"/>
</dbReference>
<comment type="subunit">
    <text evidence="7">The complex comprises the extracytoplasmic solute receptor protein and the two transmembrane proteins.</text>
</comment>
<feature type="transmembrane region" description="Helical" evidence="7">
    <location>
        <begin position="168"/>
        <end position="191"/>
    </location>
</feature>
<keyword evidence="6 7" id="KW-0472">Membrane</keyword>
<evidence type="ECO:0000256" key="1">
    <source>
        <dbReference type="ARBA" id="ARBA00004429"/>
    </source>
</evidence>
<protein>
    <recommendedName>
        <fullName evidence="7">TRAP transporter large permease protein</fullName>
    </recommendedName>
</protein>
<dbReference type="PANTHER" id="PTHR33362">
    <property type="entry name" value="SIALIC ACID TRAP TRANSPORTER PERMEASE PROTEIN SIAT-RELATED"/>
    <property type="match status" value="1"/>
</dbReference>
<feature type="transmembrane region" description="Helical" evidence="7">
    <location>
        <begin position="265"/>
        <end position="290"/>
    </location>
</feature>
<dbReference type="AlphaFoldDB" id="A0A0A2Y454"/>
<keyword evidence="7" id="KW-0813">Transport</keyword>
<dbReference type="NCBIfam" id="TIGR00786">
    <property type="entry name" value="dctM"/>
    <property type="match status" value="1"/>
</dbReference>
<dbReference type="EMBL" id="JPXX01000018">
    <property type="protein sequence ID" value="KGQ37390.1"/>
    <property type="molecule type" value="Genomic_DNA"/>
</dbReference>
<feature type="transmembrane region" description="Helical" evidence="7">
    <location>
        <begin position="310"/>
        <end position="340"/>
    </location>
</feature>
<gene>
    <name evidence="9" type="ORF">JP36_06460</name>
    <name evidence="10" type="ORF">QV05_01910</name>
</gene>
<dbReference type="eggNOG" id="COG1593">
    <property type="taxonomic scope" value="Bacteria"/>
</dbReference>
<dbReference type="InterPro" id="IPR020846">
    <property type="entry name" value="MFS_dom"/>
</dbReference>
<keyword evidence="2" id="KW-1003">Cell membrane</keyword>
<dbReference type="Proteomes" id="UP000030539">
    <property type="component" value="Unassembled WGS sequence"/>
</dbReference>
<dbReference type="EMBL" id="JTJQ01000006">
    <property type="protein sequence ID" value="OBX02482.1"/>
    <property type="molecule type" value="Genomic_DNA"/>
</dbReference>
<dbReference type="PIRSF" id="PIRSF006066">
    <property type="entry name" value="HI0050"/>
    <property type="match status" value="1"/>
</dbReference>
<dbReference type="InterPro" id="IPR010656">
    <property type="entry name" value="DctM"/>
</dbReference>
<feature type="transmembrane region" description="Helical" evidence="7">
    <location>
        <begin position="128"/>
        <end position="148"/>
    </location>
</feature>
<comment type="function">
    <text evidence="7">Part of the tripartite ATP-independent periplasmic (TRAP) transport system.</text>
</comment>
<evidence type="ECO:0000259" key="8">
    <source>
        <dbReference type="PROSITE" id="PS50850"/>
    </source>
</evidence>
<feature type="transmembrane region" description="Helical" evidence="7">
    <location>
        <begin position="45"/>
        <end position="64"/>
    </location>
</feature>
<comment type="subcellular location">
    <subcellularLocation>
        <location evidence="1 7">Cell inner membrane</location>
        <topology evidence="1 7">Multi-pass membrane protein</topology>
    </subcellularLocation>
</comment>
<name>A0A0A2Y454_9PAST</name>
<dbReference type="Proteomes" id="UP000092594">
    <property type="component" value="Unassembled WGS sequence"/>
</dbReference>
<evidence type="ECO:0000256" key="7">
    <source>
        <dbReference type="RuleBase" id="RU369079"/>
    </source>
</evidence>
<feature type="domain" description="Major facilitator superfamily (MFS) profile" evidence="8">
    <location>
        <begin position="317"/>
        <end position="422"/>
    </location>
</feature>
<evidence type="ECO:0000256" key="5">
    <source>
        <dbReference type="ARBA" id="ARBA00022989"/>
    </source>
</evidence>
<evidence type="ECO:0000256" key="3">
    <source>
        <dbReference type="ARBA" id="ARBA00022519"/>
    </source>
</evidence>
<reference evidence="10 12" key="2">
    <citation type="submission" date="2014-11" db="EMBL/GenBank/DDBJ databases">
        <title>Pan-genome of Gallibacterium spp.</title>
        <authorList>
            <person name="Kudirkiene E."/>
            <person name="Bojesen A.M."/>
        </authorList>
    </citation>
    <scope>NUCLEOTIDE SEQUENCE [LARGE SCALE GENOMIC DNA]</scope>
    <source>
        <strain evidence="10 12">Gerl. 2740/89</strain>
    </source>
</reference>
<dbReference type="OrthoDB" id="8627919at2"/>
<evidence type="ECO:0000313" key="10">
    <source>
        <dbReference type="EMBL" id="OBX02482.1"/>
    </source>
</evidence>
<keyword evidence="5 7" id="KW-1133">Transmembrane helix</keyword>
<organism evidence="9 11">
    <name type="scientific">Gallibacterium genomosp. 1</name>
    <dbReference type="NCBI Taxonomy" id="155515"/>
    <lineage>
        <taxon>Bacteria</taxon>
        <taxon>Pseudomonadati</taxon>
        <taxon>Pseudomonadota</taxon>
        <taxon>Gammaproteobacteria</taxon>
        <taxon>Pasteurellales</taxon>
        <taxon>Pasteurellaceae</taxon>
        <taxon>Gallibacterium</taxon>
    </lineage>
</organism>
<keyword evidence="12" id="KW-1185">Reference proteome</keyword>
<evidence type="ECO:0000313" key="11">
    <source>
        <dbReference type="Proteomes" id="UP000030539"/>
    </source>
</evidence>
<sequence>MLVIAFLTFFILIILGVPIAFSMGLGAVIAIMANDLPLTLISQRLFSGLNTFSLLAIPFFMLAGELMEHGGISKRLIYLSKCLVGHFKGGLGMIDISTSVVFAGVSGSAAADTAAVGSLMIPSMKKNGYPAGLSAVLQAVAGSLGPIIPPSLTAIIFASLTGLSIKDLFLAGVVPGIAIALGLVIVTYIYAKKLKLGGDSKASRELLCMAMKNSYLALLMPFIIIGGILAGLFTPTEAGAIAVIYAFFVGIYYKELNFYKVKKAIINAATMTAMCTLIISGATVLSWIIAFTRLPEVIINFLTGITDSPYVILFLLVLFLLFIGMFVETIAATIIVAPILMPIAYQYGIDPIQFAIIMIVVLVYAGVTPPVGGVLFITMGIAEVKLDKTLKYLLPYLSIVFFVILLMILFPSFSLWIPRILS</sequence>
<reference evidence="9 11" key="1">
    <citation type="submission" date="2014-08" db="EMBL/GenBank/DDBJ databases">
        <title>Chaperone-usher fimbriae in a diverse selection of Gallibacterium genomes.</title>
        <authorList>
            <person name="Kudirkiene E."/>
            <person name="Bager R.J."/>
            <person name="Johnson T.J."/>
            <person name="Bojesen A.M."/>
        </authorList>
    </citation>
    <scope>NUCLEOTIDE SEQUENCE [LARGE SCALE GENOMIC DNA]</scope>
    <source>
        <strain evidence="9 11">CCM5974</strain>
    </source>
</reference>
<keyword evidence="4 7" id="KW-0812">Transmembrane</keyword>
<evidence type="ECO:0000256" key="2">
    <source>
        <dbReference type="ARBA" id="ARBA00022475"/>
    </source>
</evidence>
<feature type="transmembrane region" description="Helical" evidence="7">
    <location>
        <begin position="352"/>
        <end position="381"/>
    </location>
</feature>
<dbReference type="PANTHER" id="PTHR33362:SF2">
    <property type="entry name" value="TRAP TRANSPORTER LARGE PERMEASE PROTEIN"/>
    <property type="match status" value="1"/>
</dbReference>
<dbReference type="PATRIC" id="fig|155515.4.peg.218"/>
<dbReference type="STRING" id="155515.JP36_06460"/>
<feature type="transmembrane region" description="Helical" evidence="7">
    <location>
        <begin position="7"/>
        <end position="33"/>
    </location>
</feature>
<feature type="transmembrane region" description="Helical" evidence="7">
    <location>
        <begin position="238"/>
        <end position="253"/>
    </location>
</feature>
<feature type="transmembrane region" description="Helical" evidence="7">
    <location>
        <begin position="100"/>
        <end position="121"/>
    </location>
</feature>
<dbReference type="PROSITE" id="PS50850">
    <property type="entry name" value="MFS"/>
    <property type="match status" value="1"/>
</dbReference>
<evidence type="ECO:0000256" key="6">
    <source>
        <dbReference type="ARBA" id="ARBA00023136"/>
    </source>
</evidence>
<dbReference type="GO" id="GO:0005886">
    <property type="term" value="C:plasma membrane"/>
    <property type="evidence" value="ECO:0007669"/>
    <property type="project" value="UniProtKB-SubCell"/>
</dbReference>
<evidence type="ECO:0000313" key="9">
    <source>
        <dbReference type="EMBL" id="KGQ37390.1"/>
    </source>
</evidence>
<feature type="transmembrane region" description="Helical" evidence="7">
    <location>
        <begin position="212"/>
        <end position="232"/>
    </location>
</feature>
<dbReference type="Pfam" id="PF06808">
    <property type="entry name" value="DctM"/>
    <property type="match status" value="1"/>
</dbReference>
<dbReference type="RefSeq" id="WP_039173135.1">
    <property type="nucleotide sequence ID" value="NZ_JPXX01000018.1"/>
</dbReference>
<keyword evidence="3 7" id="KW-0997">Cell inner membrane</keyword>
<feature type="transmembrane region" description="Helical" evidence="7">
    <location>
        <begin position="393"/>
        <end position="417"/>
    </location>
</feature>
<dbReference type="GO" id="GO:0022857">
    <property type="term" value="F:transmembrane transporter activity"/>
    <property type="evidence" value="ECO:0007669"/>
    <property type="project" value="UniProtKB-UniRule"/>
</dbReference>
<accession>A0A0A2Y454</accession>